<organism evidence="1 2">
    <name type="scientific">Trichloromonas acetexigens</name>
    <dbReference type="NCBI Taxonomy" id="38815"/>
    <lineage>
        <taxon>Bacteria</taxon>
        <taxon>Pseudomonadati</taxon>
        <taxon>Thermodesulfobacteriota</taxon>
        <taxon>Desulfuromonadia</taxon>
        <taxon>Desulfuromonadales</taxon>
        <taxon>Trichloromonadaceae</taxon>
        <taxon>Trichloromonas</taxon>
    </lineage>
</organism>
<dbReference type="EMBL" id="VJVV01000006">
    <property type="protein sequence ID" value="TRO81265.1"/>
    <property type="molecule type" value="Genomic_DNA"/>
</dbReference>
<dbReference type="SUPFAM" id="SSF48695">
    <property type="entry name" value="Multiheme cytochromes"/>
    <property type="match status" value="1"/>
</dbReference>
<reference evidence="1 2" key="1">
    <citation type="submission" date="2019-07" db="EMBL/GenBank/DDBJ databases">
        <title>Insights of Desulfuromonas acetexigens electromicrobiology.</title>
        <authorList>
            <person name="Katuri K."/>
            <person name="Sapireddy V."/>
            <person name="Shaw D.R."/>
            <person name="Saikaly P."/>
        </authorList>
    </citation>
    <scope>NUCLEOTIDE SEQUENCE [LARGE SCALE GENOMIC DNA]</scope>
    <source>
        <strain evidence="1 2">2873</strain>
    </source>
</reference>
<sequence>MEREKKKGCRVITLLAVMAVVMLSISCVKPVAESQAAPAPATEATPVPAVAPAPAPPAPAASAPSVSNPYAAPVEKMTTAQCGSCHTSYFQALKNEGGRHQFDCVNCHVVYHAYNPNRNNWADIMPKCESCHTLPHGPTQTECLSCHSNPHKPVGVPLSDRLTQNCASCHAGPAAELQQFPSKHTMVACVDCHSERHGNIPSCFVCHEGHYPEQPLESCLPCHPVHKPRQIVFTENTELKTCSGCHSSVYGVWSGSQSKHAQVSCVACHEQHALIPQCSQCHGEMPHNAALHTKFPDCLTCHLDPHDPPVKTQ</sequence>
<gene>
    <name evidence="1" type="ORF">FL622_10195</name>
</gene>
<accession>A0A550JDH7</accession>
<evidence type="ECO:0000313" key="1">
    <source>
        <dbReference type="EMBL" id="TRO81265.1"/>
    </source>
</evidence>
<evidence type="ECO:0000313" key="2">
    <source>
        <dbReference type="Proteomes" id="UP000317155"/>
    </source>
</evidence>
<proteinExistence type="predicted"/>
<name>A0A550JDH7_9BACT</name>
<keyword evidence="2" id="KW-1185">Reference proteome</keyword>
<dbReference type="Proteomes" id="UP000317155">
    <property type="component" value="Unassembled WGS sequence"/>
</dbReference>
<dbReference type="InterPro" id="IPR036280">
    <property type="entry name" value="Multihaem_cyt_sf"/>
</dbReference>
<comment type="caution">
    <text evidence="1">The sequence shown here is derived from an EMBL/GenBank/DDBJ whole genome shotgun (WGS) entry which is preliminary data.</text>
</comment>
<dbReference type="Gene3D" id="1.10.287.3080">
    <property type="match status" value="1"/>
</dbReference>
<dbReference type="Gene3D" id="3.90.10.10">
    <property type="entry name" value="Cytochrome C3"/>
    <property type="match status" value="2"/>
</dbReference>
<dbReference type="RefSeq" id="WP_140396672.1">
    <property type="nucleotide sequence ID" value="NZ_FOJJ01000038.1"/>
</dbReference>
<dbReference type="AlphaFoldDB" id="A0A550JDH7"/>
<dbReference type="PROSITE" id="PS51257">
    <property type="entry name" value="PROKAR_LIPOPROTEIN"/>
    <property type="match status" value="1"/>
</dbReference>
<protein>
    <submittedName>
        <fullName evidence="1">Cytochrome C</fullName>
    </submittedName>
</protein>